<dbReference type="GO" id="GO:0006935">
    <property type="term" value="P:chemotaxis"/>
    <property type="evidence" value="ECO:0007669"/>
    <property type="project" value="UniProtKB-KW"/>
</dbReference>
<protein>
    <submittedName>
        <fullName evidence="15">Methyl-accepting chemotaxis protein</fullName>
    </submittedName>
</protein>
<dbReference type="SUPFAM" id="SSF58104">
    <property type="entry name" value="Methyl-accepting chemotaxis protein (MCP) signaling domain"/>
    <property type="match status" value="1"/>
</dbReference>
<dbReference type="PROSITE" id="PS51753">
    <property type="entry name" value="HBM"/>
    <property type="match status" value="1"/>
</dbReference>
<dbReference type="FunFam" id="1.10.287.950:FF:000001">
    <property type="entry name" value="Methyl-accepting chemotaxis sensory transducer"/>
    <property type="match status" value="1"/>
</dbReference>
<dbReference type="Gene3D" id="1.10.287.950">
    <property type="entry name" value="Methyl-accepting chemotaxis protein"/>
    <property type="match status" value="1"/>
</dbReference>
<evidence type="ECO:0000256" key="8">
    <source>
        <dbReference type="ARBA" id="ARBA00029447"/>
    </source>
</evidence>
<feature type="compositionally biased region" description="Acidic residues" evidence="11">
    <location>
        <begin position="643"/>
        <end position="653"/>
    </location>
</feature>
<evidence type="ECO:0000256" key="1">
    <source>
        <dbReference type="ARBA" id="ARBA00004651"/>
    </source>
</evidence>
<evidence type="ECO:0000313" key="15">
    <source>
        <dbReference type="EMBL" id="NDY96797.1"/>
    </source>
</evidence>
<evidence type="ECO:0000256" key="11">
    <source>
        <dbReference type="SAM" id="MobiDB-lite"/>
    </source>
</evidence>
<evidence type="ECO:0000259" key="13">
    <source>
        <dbReference type="PROSITE" id="PS50111"/>
    </source>
</evidence>
<feature type="coiled-coil region" evidence="10">
    <location>
        <begin position="79"/>
        <end position="106"/>
    </location>
</feature>
<dbReference type="AlphaFoldDB" id="A0A845UZJ0"/>
<evidence type="ECO:0000256" key="9">
    <source>
        <dbReference type="PROSITE-ProRule" id="PRU00284"/>
    </source>
</evidence>
<evidence type="ECO:0000313" key="16">
    <source>
        <dbReference type="Proteomes" id="UP000484885"/>
    </source>
</evidence>
<dbReference type="InterPro" id="IPR032255">
    <property type="entry name" value="HBM"/>
</dbReference>
<feature type="coiled-coil region" evidence="10">
    <location>
        <begin position="571"/>
        <end position="602"/>
    </location>
</feature>
<keyword evidence="3" id="KW-0145">Chemotaxis</keyword>
<dbReference type="InterPro" id="IPR004089">
    <property type="entry name" value="MCPsignal_dom"/>
</dbReference>
<keyword evidence="6 12" id="KW-0472">Membrane</keyword>
<keyword evidence="2" id="KW-1003">Cell membrane</keyword>
<dbReference type="Pfam" id="PF00015">
    <property type="entry name" value="MCPsignal"/>
    <property type="match status" value="1"/>
</dbReference>
<comment type="subcellular location">
    <subcellularLocation>
        <location evidence="1">Cell membrane</location>
        <topology evidence="1">Multi-pass membrane protein</topology>
    </subcellularLocation>
</comment>
<dbReference type="PROSITE" id="PS50111">
    <property type="entry name" value="CHEMOTAXIS_TRANSDUC_2"/>
    <property type="match status" value="1"/>
</dbReference>
<name>A0A845UZJ0_9GAMM</name>
<feature type="domain" description="Methyl-accepting transducer" evidence="13">
    <location>
        <begin position="378"/>
        <end position="593"/>
    </location>
</feature>
<feature type="region of interest" description="Disordered" evidence="11">
    <location>
        <begin position="610"/>
        <end position="653"/>
    </location>
</feature>
<evidence type="ECO:0000256" key="7">
    <source>
        <dbReference type="ARBA" id="ARBA00023224"/>
    </source>
</evidence>
<keyword evidence="7 9" id="KW-0807">Transducer</keyword>
<dbReference type="Pfam" id="PF02203">
    <property type="entry name" value="TarH"/>
    <property type="match status" value="1"/>
</dbReference>
<feature type="compositionally biased region" description="Polar residues" evidence="11">
    <location>
        <begin position="629"/>
        <end position="638"/>
    </location>
</feature>
<keyword evidence="5 12" id="KW-1133">Transmembrane helix</keyword>
<accession>A0A845UZJ0</accession>
<keyword evidence="16" id="KW-1185">Reference proteome</keyword>
<dbReference type="GO" id="GO:0007165">
    <property type="term" value="P:signal transduction"/>
    <property type="evidence" value="ECO:0007669"/>
    <property type="project" value="UniProtKB-KW"/>
</dbReference>
<evidence type="ECO:0000259" key="14">
    <source>
        <dbReference type="PROSITE" id="PS51753"/>
    </source>
</evidence>
<dbReference type="SMART" id="SM00283">
    <property type="entry name" value="MA"/>
    <property type="match status" value="1"/>
</dbReference>
<sequence>MLQRMKLKTLLFLGFGIVIVMLLIVSGSAWNGLNVADEGFTEYRGLARDSNLAGELQMNLLMVRMNVKDYQITWSQQDIDQFNEYMAEVKRLMEDAQREIQNPERARLVDEADRLIQEYEDAFPQVVELVGQRNDVVTGIMDVQGIEARQALTDIIESAFAAGDAEATYFAGVAQQQLLLGRLYAIRFLESNSEEDYDRAILELETNLNREIQALDDALENPERRQRLSELRQSMDQYVQAFNQAHDIINERNDILTNVLDANGPRIADALDGVTMSVTEDQDELGPRVQASNASTIRTVLIVSLLAVLIAIGVVIFIMRDVLRKVGGEPAEIQRIAHEVAEGNLDVRIAEGEKTGILAALVQMVEQLRRIVSEVRTNADGLASASEEVSATAQSLSQSSSEQAASVEETSASVEQISSSIAQNAENARVTDTMAIKSSEQGQEGGEAVTQTVEAMRNIADKISIIEDIAYQTNLLALNAAIEAARAGEHGKGFAVVAAEVRKLAERSQVASQEISGLASNSVSVAERAGKLLEEIVPSITKTADLVQEIAAASNEQAEGTGQITTSMGQMDQITQQNASASEELASTSEEMSSQAQQLQEMMSFFKLDIVSGSGGSGRSSGAPRVARTSKQPQASGSSEDKGDFDDSGFERF</sequence>
<dbReference type="PANTHER" id="PTHR43531">
    <property type="entry name" value="PROTEIN ICFG"/>
    <property type="match status" value="1"/>
</dbReference>
<dbReference type="RefSeq" id="WP_164212193.1">
    <property type="nucleotide sequence ID" value="NZ_JAAGSC010000044.1"/>
</dbReference>
<keyword evidence="10" id="KW-0175">Coiled coil</keyword>
<comment type="similarity">
    <text evidence="8">Belongs to the methyl-accepting chemotaxis (MCP) protein family.</text>
</comment>
<dbReference type="InterPro" id="IPR051310">
    <property type="entry name" value="MCP_chemotaxis"/>
</dbReference>
<evidence type="ECO:0000256" key="2">
    <source>
        <dbReference type="ARBA" id="ARBA00022475"/>
    </source>
</evidence>
<dbReference type="GO" id="GO:0005886">
    <property type="term" value="C:plasma membrane"/>
    <property type="evidence" value="ECO:0007669"/>
    <property type="project" value="UniProtKB-SubCell"/>
</dbReference>
<dbReference type="GO" id="GO:0004888">
    <property type="term" value="F:transmembrane signaling receptor activity"/>
    <property type="evidence" value="ECO:0007669"/>
    <property type="project" value="TreeGrafter"/>
</dbReference>
<dbReference type="SMART" id="SM01358">
    <property type="entry name" value="HBM"/>
    <property type="match status" value="1"/>
</dbReference>
<dbReference type="EMBL" id="JAAGSC010000044">
    <property type="protein sequence ID" value="NDY96797.1"/>
    <property type="molecule type" value="Genomic_DNA"/>
</dbReference>
<proteinExistence type="inferred from homology"/>
<evidence type="ECO:0000256" key="4">
    <source>
        <dbReference type="ARBA" id="ARBA00022692"/>
    </source>
</evidence>
<feature type="domain" description="HBM" evidence="14">
    <location>
        <begin position="45"/>
        <end position="286"/>
    </location>
</feature>
<keyword evidence="4 12" id="KW-0812">Transmembrane</keyword>
<organism evidence="15 16">
    <name type="scientific">Wenzhouxiangella limi</name>
    <dbReference type="NCBI Taxonomy" id="2707351"/>
    <lineage>
        <taxon>Bacteria</taxon>
        <taxon>Pseudomonadati</taxon>
        <taxon>Pseudomonadota</taxon>
        <taxon>Gammaproteobacteria</taxon>
        <taxon>Chromatiales</taxon>
        <taxon>Wenzhouxiangellaceae</taxon>
        <taxon>Wenzhouxiangella</taxon>
    </lineage>
</organism>
<dbReference type="PANTHER" id="PTHR43531:SF11">
    <property type="entry name" value="METHYL-ACCEPTING CHEMOTAXIS PROTEIN 3"/>
    <property type="match status" value="1"/>
</dbReference>
<dbReference type="Proteomes" id="UP000484885">
    <property type="component" value="Unassembled WGS sequence"/>
</dbReference>
<gene>
    <name evidence="15" type="ORF">G3I74_13775</name>
</gene>
<evidence type="ECO:0000256" key="12">
    <source>
        <dbReference type="SAM" id="Phobius"/>
    </source>
</evidence>
<reference evidence="15 16" key="1">
    <citation type="submission" date="2020-02" db="EMBL/GenBank/DDBJ databases">
        <authorList>
            <person name="Zhang X.-Y."/>
        </authorList>
    </citation>
    <scope>NUCLEOTIDE SEQUENCE [LARGE SCALE GENOMIC DNA]</scope>
    <source>
        <strain evidence="15 16">C33</strain>
    </source>
</reference>
<comment type="caution">
    <text evidence="15">The sequence shown here is derived from an EMBL/GenBank/DDBJ whole genome shotgun (WGS) entry which is preliminary data.</text>
</comment>
<evidence type="ECO:0000256" key="6">
    <source>
        <dbReference type="ARBA" id="ARBA00023136"/>
    </source>
</evidence>
<evidence type="ECO:0000256" key="5">
    <source>
        <dbReference type="ARBA" id="ARBA00022989"/>
    </source>
</evidence>
<dbReference type="InterPro" id="IPR003122">
    <property type="entry name" value="Tar_rcpt_lig-bd"/>
</dbReference>
<evidence type="ECO:0000256" key="10">
    <source>
        <dbReference type="SAM" id="Coils"/>
    </source>
</evidence>
<evidence type="ECO:0000256" key="3">
    <source>
        <dbReference type="ARBA" id="ARBA00022500"/>
    </source>
</evidence>
<feature type="transmembrane region" description="Helical" evidence="12">
    <location>
        <begin position="300"/>
        <end position="319"/>
    </location>
</feature>